<dbReference type="PANTHER" id="PTHR42781:SF4">
    <property type="entry name" value="SPERMIDINE_PUTRESCINE IMPORT ATP-BINDING PROTEIN POTA"/>
    <property type="match status" value="1"/>
</dbReference>
<dbReference type="CDD" id="cd03225">
    <property type="entry name" value="ABC_cobalt_CbiO_domain1"/>
    <property type="match status" value="1"/>
</dbReference>
<dbReference type="STRING" id="580340.Tlie_1740"/>
<dbReference type="SUPFAM" id="SSF52540">
    <property type="entry name" value="P-loop containing nucleoside triphosphate hydrolases"/>
    <property type="match status" value="1"/>
</dbReference>
<keyword evidence="1" id="KW-0813">Transport</keyword>
<keyword evidence="4" id="KW-0067">ATP-binding</keyword>
<evidence type="ECO:0000256" key="3">
    <source>
        <dbReference type="ARBA" id="ARBA00022741"/>
    </source>
</evidence>
<reference evidence="8 9" key="2">
    <citation type="journal article" date="2012" name="Stand. Genomic Sci.">
        <title>Genome sequence of the moderately thermophilic, amino-acid-degrading and sulfur-reducing bacterium Thermovirga lienii type strain (Cas60314(T)).</title>
        <authorList>
            <person name="Goker M."/>
            <person name="Saunders E."/>
            <person name="Lapidus A."/>
            <person name="Nolan M."/>
            <person name="Lucas S."/>
            <person name="Hammon N."/>
            <person name="Deshpande S."/>
            <person name="Cheng J.F."/>
            <person name="Han C."/>
            <person name="Tapia R."/>
            <person name="Goodwin L.A."/>
            <person name="Pitluck S."/>
            <person name="Liolios K."/>
            <person name="Mavromatis K."/>
            <person name="Pagani I."/>
            <person name="Ivanova N."/>
            <person name="Mikhailova N."/>
            <person name="Pati A."/>
            <person name="Chen A."/>
            <person name="Palaniappan K."/>
            <person name="Land M."/>
            <person name="Chang Y.J."/>
            <person name="Jeffries C.D."/>
            <person name="Brambilla E.M."/>
            <person name="Rohde M."/>
            <person name="Spring S."/>
            <person name="Detter J.C."/>
            <person name="Woyke T."/>
            <person name="Bristow J."/>
            <person name="Eisen J.A."/>
            <person name="Markowitz V."/>
            <person name="Hugenholtz P."/>
            <person name="Kyrpides N.C."/>
            <person name="Klenk H.P."/>
        </authorList>
    </citation>
    <scope>NUCLEOTIDE SEQUENCE [LARGE SCALE GENOMIC DNA]</scope>
    <source>
        <strain evidence="9">ATCC BAA-1197 / DSM 17291 / Cas60314</strain>
    </source>
</reference>
<dbReference type="eggNOG" id="COG3839">
    <property type="taxonomic scope" value="Bacteria"/>
</dbReference>
<dbReference type="EMBL" id="CP003096">
    <property type="protein sequence ID" value="AER67462.1"/>
    <property type="molecule type" value="Genomic_DNA"/>
</dbReference>
<dbReference type="InterPro" id="IPR050093">
    <property type="entry name" value="ABC_SmlMolc_Importer"/>
</dbReference>
<dbReference type="InterPro" id="IPR005116">
    <property type="entry name" value="Transp-assoc_OB_typ1"/>
</dbReference>
<dbReference type="GO" id="GO:0016020">
    <property type="term" value="C:membrane"/>
    <property type="evidence" value="ECO:0007669"/>
    <property type="project" value="InterPro"/>
</dbReference>
<dbReference type="Gene3D" id="2.40.50.100">
    <property type="match status" value="1"/>
</dbReference>
<dbReference type="HOGENOM" id="CLU_000604_1_1_0"/>
<name>G7V8K1_THELD</name>
<evidence type="ECO:0000256" key="5">
    <source>
        <dbReference type="PROSITE-ProRule" id="PRU01213"/>
    </source>
</evidence>
<dbReference type="SMART" id="SM00382">
    <property type="entry name" value="AAA"/>
    <property type="match status" value="1"/>
</dbReference>
<dbReference type="AlphaFoldDB" id="G7V8K1"/>
<dbReference type="InterPro" id="IPR027417">
    <property type="entry name" value="P-loop_NTPase"/>
</dbReference>
<dbReference type="Pfam" id="PF00005">
    <property type="entry name" value="ABC_tran"/>
    <property type="match status" value="1"/>
</dbReference>
<dbReference type="SUPFAM" id="SSF50331">
    <property type="entry name" value="MOP-like"/>
    <property type="match status" value="1"/>
</dbReference>
<reference evidence="9" key="1">
    <citation type="submission" date="2011-10" db="EMBL/GenBank/DDBJ databases">
        <title>The complete genome of chromosome of Thermovirga lienii DSM 17291.</title>
        <authorList>
            <consortium name="US DOE Joint Genome Institute (JGI-PGF)"/>
            <person name="Lucas S."/>
            <person name="Copeland A."/>
            <person name="Lapidus A."/>
            <person name="Glavina del Rio T."/>
            <person name="Dalin E."/>
            <person name="Tice H."/>
            <person name="Bruce D."/>
            <person name="Goodwin L."/>
            <person name="Pitluck S."/>
            <person name="Peters L."/>
            <person name="Mikhailova N."/>
            <person name="Saunders E."/>
            <person name="Kyrpides N."/>
            <person name="Mavromatis K."/>
            <person name="Ivanova N."/>
            <person name="Last F.I."/>
            <person name="Brettin T."/>
            <person name="Detter J.C."/>
            <person name="Han C."/>
            <person name="Larimer F."/>
            <person name="Land M."/>
            <person name="Hauser L."/>
            <person name="Markowitz V."/>
            <person name="Cheng J.-F."/>
            <person name="Hugenholtz P."/>
            <person name="Woyke T."/>
            <person name="Wu D."/>
            <person name="Spring S."/>
            <person name="Schroeder M."/>
            <person name="Brambilla E.-M."/>
            <person name="Klenk H.-P."/>
            <person name="Eisen J.A."/>
        </authorList>
    </citation>
    <scope>NUCLEOTIDE SEQUENCE [LARGE SCALE GENOMIC DNA]</scope>
    <source>
        <strain evidence="9">ATCC BAA-1197 / DSM 17291 / Cas60314</strain>
    </source>
</reference>
<evidence type="ECO:0000256" key="4">
    <source>
        <dbReference type="ARBA" id="ARBA00022840"/>
    </source>
</evidence>
<gene>
    <name evidence="8" type="ordered locus">Tlie_1740</name>
</gene>
<dbReference type="KEGG" id="tli:Tlie_1740"/>
<dbReference type="InterPro" id="IPR003439">
    <property type="entry name" value="ABC_transporter-like_ATP-bd"/>
</dbReference>
<accession>G7V8K1</accession>
<sequence length="340" mass="37797">MKDIFRLENVIHQYSGRTVLDIQNFEVKEGEALALLGPNGSGKSTLLRILAFLEKPTKGRVYYDGKMVNEPSFAHRREVTLLLQNSPLLKRSVEENLCYGLKVRGKTSNMQEKVRTALEMVGLNPQKFAKRKWFELSGGEAQRVALASRLILKPRVLLLDEPTSSVDSESAKVMKEAILKAKNQWGSTLVIVSHDLAWIYQVTERALSLFNGKLINHVPENVLSGNWEPRNGSLFALKLSDGQIIMGAGNPMESSTALLDPKDVIICAEKPEEDSALNALEGTIVSMNLVRDTGQVLVKTLVGDKTISSLVTEKSMKNLHLHPGLKVFLHFKASALKWLQ</sequence>
<evidence type="ECO:0000313" key="9">
    <source>
        <dbReference type="Proteomes" id="UP000005868"/>
    </source>
</evidence>
<proteinExistence type="predicted"/>
<organism evidence="8 9">
    <name type="scientific">Thermovirga lienii (strain ATCC BAA-1197 / DSM 17291 / Cas60314)</name>
    <dbReference type="NCBI Taxonomy" id="580340"/>
    <lineage>
        <taxon>Bacteria</taxon>
        <taxon>Thermotogati</taxon>
        <taxon>Synergistota</taxon>
        <taxon>Synergistia</taxon>
        <taxon>Synergistales</taxon>
        <taxon>Thermovirgaceae</taxon>
        <taxon>Thermovirga</taxon>
    </lineage>
</organism>
<dbReference type="GO" id="GO:0055085">
    <property type="term" value="P:transmembrane transport"/>
    <property type="evidence" value="ECO:0007669"/>
    <property type="project" value="InterPro"/>
</dbReference>
<protein>
    <submittedName>
        <fullName evidence="8">ABC transporter related protein</fullName>
    </submittedName>
</protein>
<dbReference type="GO" id="GO:0005524">
    <property type="term" value="F:ATP binding"/>
    <property type="evidence" value="ECO:0007669"/>
    <property type="project" value="UniProtKB-KW"/>
</dbReference>
<dbReference type="InterPro" id="IPR015856">
    <property type="entry name" value="ABC_transpr_CbiO/EcfA_su"/>
</dbReference>
<dbReference type="GO" id="GO:0015689">
    <property type="term" value="P:molybdate ion transport"/>
    <property type="evidence" value="ECO:0007669"/>
    <property type="project" value="InterPro"/>
</dbReference>
<dbReference type="Gene3D" id="3.40.50.300">
    <property type="entry name" value="P-loop containing nucleotide triphosphate hydrolases"/>
    <property type="match status" value="1"/>
</dbReference>
<evidence type="ECO:0000256" key="1">
    <source>
        <dbReference type="ARBA" id="ARBA00022448"/>
    </source>
</evidence>
<dbReference type="InterPro" id="IPR004606">
    <property type="entry name" value="Mop_domain"/>
</dbReference>
<keyword evidence="9" id="KW-1185">Reference proteome</keyword>
<evidence type="ECO:0000259" key="6">
    <source>
        <dbReference type="PROSITE" id="PS50893"/>
    </source>
</evidence>
<dbReference type="Proteomes" id="UP000005868">
    <property type="component" value="Chromosome"/>
</dbReference>
<evidence type="ECO:0000259" key="7">
    <source>
        <dbReference type="PROSITE" id="PS51866"/>
    </source>
</evidence>
<keyword evidence="3" id="KW-0547">Nucleotide-binding</keyword>
<dbReference type="InterPro" id="IPR008995">
    <property type="entry name" value="Mo/tungstate-bd_C_term_dom"/>
</dbReference>
<dbReference type="GO" id="GO:0016887">
    <property type="term" value="F:ATP hydrolysis activity"/>
    <property type="evidence" value="ECO:0007669"/>
    <property type="project" value="InterPro"/>
</dbReference>
<dbReference type="PROSITE" id="PS51866">
    <property type="entry name" value="MOP"/>
    <property type="match status" value="1"/>
</dbReference>
<feature type="domain" description="Mop" evidence="7">
    <location>
        <begin position="273"/>
        <end position="340"/>
    </location>
</feature>
<dbReference type="PANTHER" id="PTHR42781">
    <property type="entry name" value="SPERMIDINE/PUTRESCINE IMPORT ATP-BINDING PROTEIN POTA"/>
    <property type="match status" value="1"/>
</dbReference>
<evidence type="ECO:0000256" key="2">
    <source>
        <dbReference type="ARBA" id="ARBA00022505"/>
    </source>
</evidence>
<feature type="domain" description="ABC transporter" evidence="6">
    <location>
        <begin position="5"/>
        <end position="236"/>
    </location>
</feature>
<dbReference type="Pfam" id="PF03459">
    <property type="entry name" value="TOBE"/>
    <property type="match status" value="1"/>
</dbReference>
<dbReference type="PROSITE" id="PS50893">
    <property type="entry name" value="ABC_TRANSPORTER_2"/>
    <property type="match status" value="1"/>
</dbReference>
<keyword evidence="2 5" id="KW-0500">Molybdenum</keyword>
<evidence type="ECO:0000313" key="8">
    <source>
        <dbReference type="EMBL" id="AER67462.1"/>
    </source>
</evidence>
<dbReference type="OrthoDB" id="9809450at2"/>
<dbReference type="InterPro" id="IPR003593">
    <property type="entry name" value="AAA+_ATPase"/>
</dbReference>